<dbReference type="Pfam" id="PF03466">
    <property type="entry name" value="LysR_substrate"/>
    <property type="match status" value="1"/>
</dbReference>
<keyword evidence="7" id="KW-1185">Reference proteome</keyword>
<dbReference type="Pfam" id="PF00126">
    <property type="entry name" value="HTH_1"/>
    <property type="match status" value="1"/>
</dbReference>
<feature type="domain" description="HTH lysR-type" evidence="5">
    <location>
        <begin position="1"/>
        <end position="58"/>
    </location>
</feature>
<evidence type="ECO:0000256" key="1">
    <source>
        <dbReference type="ARBA" id="ARBA00009437"/>
    </source>
</evidence>
<dbReference type="SUPFAM" id="SSF46785">
    <property type="entry name" value="Winged helix' DNA-binding domain"/>
    <property type="match status" value="1"/>
</dbReference>
<protein>
    <submittedName>
        <fullName evidence="6">LysR family transcriptional regulator</fullName>
    </submittedName>
</protein>
<dbReference type="PRINTS" id="PR00039">
    <property type="entry name" value="HTHLYSR"/>
</dbReference>
<keyword evidence="2" id="KW-0805">Transcription regulation</keyword>
<sequence length="294" mass="32560">MNFRYLAYFMAVAEELHMGRAAERLGIAQPPLSRQIKQFETELGVLLFHRGRNGISLTQAGQRLHERGLQIESLVRDTEREVSRIGQGMEGRIRVGYVGSAVYGILPNVVKSFRAHFPEVELALLPMNNDRLKAGLIRREIDLAIARPELHDSEILSRPLMSEELILCAPDTLFPGRQIIAPKEISGQLLVLYPEFPRPSFADQVLQSCAAHGINTDRVLFTMDVNTAIGLVAVGEGLAIVPQSVGSMQRNGIRFHSFGPSIGKTGVSINHRIDDQGIHVKNFVTIARNVARAL</sequence>
<evidence type="ECO:0000256" key="2">
    <source>
        <dbReference type="ARBA" id="ARBA00023015"/>
    </source>
</evidence>
<dbReference type="Gene3D" id="1.10.10.10">
    <property type="entry name" value="Winged helix-like DNA-binding domain superfamily/Winged helix DNA-binding domain"/>
    <property type="match status" value="1"/>
</dbReference>
<dbReference type="PANTHER" id="PTHR30346:SF28">
    <property type="entry name" value="HTH-TYPE TRANSCRIPTIONAL REGULATOR CYNR"/>
    <property type="match status" value="1"/>
</dbReference>
<dbReference type="InterPro" id="IPR005119">
    <property type="entry name" value="LysR_subst-bd"/>
</dbReference>
<evidence type="ECO:0000313" key="6">
    <source>
        <dbReference type="EMBL" id="MCB5410918.1"/>
    </source>
</evidence>
<dbReference type="RefSeq" id="WP_226936232.1">
    <property type="nucleotide sequence ID" value="NZ_JACDXX010000011.1"/>
</dbReference>
<reference evidence="6 7" key="1">
    <citation type="submission" date="2020-07" db="EMBL/GenBank/DDBJ databases">
        <title>Pseudogemmobacter sp. nov., isolated from poultry manure in Taiwan.</title>
        <authorList>
            <person name="Lin S.-Y."/>
            <person name="Tang Y.-S."/>
            <person name="Young C.-C."/>
        </authorList>
    </citation>
    <scope>NUCLEOTIDE SEQUENCE [LARGE SCALE GENOMIC DNA]</scope>
    <source>
        <strain evidence="6 7">CC-YST710</strain>
    </source>
</reference>
<organism evidence="6 7">
    <name type="scientific">Pseudogemmobacter faecipullorum</name>
    <dbReference type="NCBI Taxonomy" id="2755041"/>
    <lineage>
        <taxon>Bacteria</taxon>
        <taxon>Pseudomonadati</taxon>
        <taxon>Pseudomonadota</taxon>
        <taxon>Alphaproteobacteria</taxon>
        <taxon>Rhodobacterales</taxon>
        <taxon>Paracoccaceae</taxon>
        <taxon>Pseudogemmobacter</taxon>
    </lineage>
</organism>
<dbReference type="EMBL" id="JACDXX010000011">
    <property type="protein sequence ID" value="MCB5410918.1"/>
    <property type="molecule type" value="Genomic_DNA"/>
</dbReference>
<dbReference type="Gene3D" id="3.40.190.10">
    <property type="entry name" value="Periplasmic binding protein-like II"/>
    <property type="match status" value="2"/>
</dbReference>
<evidence type="ECO:0000259" key="5">
    <source>
        <dbReference type="PROSITE" id="PS50931"/>
    </source>
</evidence>
<dbReference type="PROSITE" id="PS50931">
    <property type="entry name" value="HTH_LYSR"/>
    <property type="match status" value="1"/>
</dbReference>
<comment type="caution">
    <text evidence="6">The sequence shown here is derived from an EMBL/GenBank/DDBJ whole genome shotgun (WGS) entry which is preliminary data.</text>
</comment>
<dbReference type="InterPro" id="IPR000847">
    <property type="entry name" value="LysR_HTH_N"/>
</dbReference>
<dbReference type="Proteomes" id="UP001198571">
    <property type="component" value="Unassembled WGS sequence"/>
</dbReference>
<proteinExistence type="inferred from homology"/>
<keyword evidence="3" id="KW-0238">DNA-binding</keyword>
<evidence type="ECO:0000313" key="7">
    <source>
        <dbReference type="Proteomes" id="UP001198571"/>
    </source>
</evidence>
<name>A0ABS8CNG5_9RHOB</name>
<gene>
    <name evidence="6" type="ORF">H0485_13020</name>
</gene>
<dbReference type="InterPro" id="IPR036390">
    <property type="entry name" value="WH_DNA-bd_sf"/>
</dbReference>
<evidence type="ECO:0000256" key="3">
    <source>
        <dbReference type="ARBA" id="ARBA00023125"/>
    </source>
</evidence>
<dbReference type="PANTHER" id="PTHR30346">
    <property type="entry name" value="TRANSCRIPTIONAL DUAL REGULATOR HCAR-RELATED"/>
    <property type="match status" value="1"/>
</dbReference>
<dbReference type="SUPFAM" id="SSF53850">
    <property type="entry name" value="Periplasmic binding protein-like II"/>
    <property type="match status" value="1"/>
</dbReference>
<keyword evidence="4" id="KW-0804">Transcription</keyword>
<accession>A0ABS8CNG5</accession>
<dbReference type="InterPro" id="IPR036388">
    <property type="entry name" value="WH-like_DNA-bd_sf"/>
</dbReference>
<dbReference type="CDD" id="cd08414">
    <property type="entry name" value="PBP2_LTTR_aromatics_like"/>
    <property type="match status" value="1"/>
</dbReference>
<comment type="similarity">
    <text evidence="1">Belongs to the LysR transcriptional regulatory family.</text>
</comment>
<evidence type="ECO:0000256" key="4">
    <source>
        <dbReference type="ARBA" id="ARBA00023163"/>
    </source>
</evidence>